<dbReference type="FunFam" id="3.40.50.2020:FF:000006">
    <property type="entry name" value="Hypoxanthine phosphoribosyltransferase"/>
    <property type="match status" value="1"/>
</dbReference>
<dbReference type="GO" id="GO:0000166">
    <property type="term" value="F:nucleotide binding"/>
    <property type="evidence" value="ECO:0007669"/>
    <property type="project" value="UniProtKB-KW"/>
</dbReference>
<evidence type="ECO:0000256" key="8">
    <source>
        <dbReference type="ARBA" id="ARBA00022679"/>
    </source>
</evidence>
<keyword evidence="12 13" id="KW-0460">Magnesium</keyword>
<accession>A0A7R8WQ12</accession>
<evidence type="ECO:0000313" key="15">
    <source>
        <dbReference type="EMBL" id="CAD7234670.1"/>
    </source>
</evidence>
<dbReference type="GO" id="GO:0006178">
    <property type="term" value="P:guanine salvage"/>
    <property type="evidence" value="ECO:0007669"/>
    <property type="project" value="TreeGrafter"/>
</dbReference>
<evidence type="ECO:0000256" key="5">
    <source>
        <dbReference type="ARBA" id="ARBA00011895"/>
    </source>
</evidence>
<keyword evidence="11 13" id="KW-0547">Nucleotide-binding</keyword>
<evidence type="ECO:0000256" key="9">
    <source>
        <dbReference type="ARBA" id="ARBA00022723"/>
    </source>
</evidence>
<dbReference type="GO" id="GO:0006166">
    <property type="term" value="P:purine ribonucleoside salvage"/>
    <property type="evidence" value="ECO:0007669"/>
    <property type="project" value="UniProtKB-KW"/>
</dbReference>
<dbReference type="EC" id="2.4.2.8" evidence="5 13"/>
<dbReference type="NCBIfam" id="TIGR01203">
    <property type="entry name" value="HGPRTase"/>
    <property type="match status" value="1"/>
</dbReference>
<dbReference type="GO" id="GO:0004422">
    <property type="term" value="F:hypoxanthine phosphoribosyltransferase activity"/>
    <property type="evidence" value="ECO:0007669"/>
    <property type="project" value="InterPro"/>
</dbReference>
<dbReference type="GO" id="GO:0032263">
    <property type="term" value="P:GMP salvage"/>
    <property type="evidence" value="ECO:0007669"/>
    <property type="project" value="TreeGrafter"/>
</dbReference>
<comment type="catalytic activity">
    <reaction evidence="13">
        <text>IMP + diphosphate = hypoxanthine + 5-phospho-alpha-D-ribose 1-diphosphate</text>
        <dbReference type="Rhea" id="RHEA:17973"/>
        <dbReference type="ChEBI" id="CHEBI:17368"/>
        <dbReference type="ChEBI" id="CHEBI:33019"/>
        <dbReference type="ChEBI" id="CHEBI:58017"/>
        <dbReference type="ChEBI" id="CHEBI:58053"/>
        <dbReference type="EC" id="2.4.2.8"/>
    </reaction>
</comment>
<gene>
    <name evidence="15" type="ORF">CTOB1V02_LOCUS12486</name>
</gene>
<dbReference type="Pfam" id="PF00156">
    <property type="entry name" value="Pribosyltran"/>
    <property type="match status" value="1"/>
</dbReference>
<dbReference type="GO" id="GO:0046100">
    <property type="term" value="P:hypoxanthine metabolic process"/>
    <property type="evidence" value="ECO:0007669"/>
    <property type="project" value="TreeGrafter"/>
</dbReference>
<name>A0A7R8WQ12_9CRUS</name>
<dbReference type="Gene3D" id="3.40.50.2020">
    <property type="match status" value="1"/>
</dbReference>
<dbReference type="UniPathway" id="UPA00591">
    <property type="reaction ID" value="UER00648"/>
</dbReference>
<evidence type="ECO:0000259" key="14">
    <source>
        <dbReference type="Pfam" id="PF00156"/>
    </source>
</evidence>
<dbReference type="EMBL" id="OB669424">
    <property type="protein sequence ID" value="CAD7234670.1"/>
    <property type="molecule type" value="Genomic_DNA"/>
</dbReference>
<dbReference type="InterPro" id="IPR050408">
    <property type="entry name" value="HGPRT"/>
</dbReference>
<dbReference type="GO" id="GO:0032264">
    <property type="term" value="P:IMP salvage"/>
    <property type="evidence" value="ECO:0007669"/>
    <property type="project" value="UniProtKB-UniPathway"/>
</dbReference>
<dbReference type="PANTHER" id="PTHR43340">
    <property type="entry name" value="HYPOXANTHINE-GUANINE PHOSPHORIBOSYLTRANSFERASE"/>
    <property type="match status" value="1"/>
</dbReference>
<feature type="non-terminal residue" evidence="15">
    <location>
        <position position="1"/>
    </location>
</feature>
<organism evidence="15">
    <name type="scientific">Cyprideis torosa</name>
    <dbReference type="NCBI Taxonomy" id="163714"/>
    <lineage>
        <taxon>Eukaryota</taxon>
        <taxon>Metazoa</taxon>
        <taxon>Ecdysozoa</taxon>
        <taxon>Arthropoda</taxon>
        <taxon>Crustacea</taxon>
        <taxon>Oligostraca</taxon>
        <taxon>Ostracoda</taxon>
        <taxon>Podocopa</taxon>
        <taxon>Podocopida</taxon>
        <taxon>Cytherocopina</taxon>
        <taxon>Cytheroidea</taxon>
        <taxon>Cytherideidae</taxon>
        <taxon>Cyprideis</taxon>
    </lineage>
</organism>
<dbReference type="SUPFAM" id="SSF53271">
    <property type="entry name" value="PRTase-like"/>
    <property type="match status" value="1"/>
</dbReference>
<evidence type="ECO:0000256" key="13">
    <source>
        <dbReference type="RuleBase" id="RU364099"/>
    </source>
</evidence>
<reference evidence="15" key="1">
    <citation type="submission" date="2020-11" db="EMBL/GenBank/DDBJ databases">
        <authorList>
            <person name="Tran Van P."/>
        </authorList>
    </citation>
    <scope>NUCLEOTIDE SEQUENCE</scope>
</reference>
<evidence type="ECO:0000256" key="10">
    <source>
        <dbReference type="ARBA" id="ARBA00022726"/>
    </source>
</evidence>
<comment type="cofactor">
    <cofactor evidence="1 13">
        <name>Mg(2+)</name>
        <dbReference type="ChEBI" id="CHEBI:18420"/>
    </cofactor>
</comment>
<evidence type="ECO:0000256" key="3">
    <source>
        <dbReference type="ARBA" id="ARBA00004669"/>
    </source>
</evidence>
<comment type="subcellular location">
    <subcellularLocation>
        <location evidence="2 13">Cytoplasm</location>
    </subcellularLocation>
</comment>
<evidence type="ECO:0000256" key="12">
    <source>
        <dbReference type="ARBA" id="ARBA00022842"/>
    </source>
</evidence>
<keyword evidence="10 13" id="KW-0660">Purine salvage</keyword>
<dbReference type="AlphaFoldDB" id="A0A7R8WQ12"/>
<evidence type="ECO:0000256" key="7">
    <source>
        <dbReference type="ARBA" id="ARBA00022676"/>
    </source>
</evidence>
<dbReference type="InterPro" id="IPR000836">
    <property type="entry name" value="PRTase_dom"/>
</dbReference>
<evidence type="ECO:0000256" key="4">
    <source>
        <dbReference type="ARBA" id="ARBA00008391"/>
    </source>
</evidence>
<protein>
    <recommendedName>
        <fullName evidence="5 13">Hypoxanthine phosphoribosyltransferase</fullName>
        <ecNumber evidence="5 13">2.4.2.8</ecNumber>
    </recommendedName>
</protein>
<sequence length="242" mass="27319">MELWFNQDGVSGEGMLESRIDSILIGEEEIRERVAGLGEQITQYYSEIGGDLIVVGLLRGCFVFMADLVRHIRYPLTVDFMAVSSYGDGTVSTGDVKIVMDLDASIEGRNVLVVEDIIDTGTTFKKILRMLNNRNPASLKVCTFLNKPSRRTHPVQIDFCGKDIPDEFVCGYGLDYAQEYRNLPYVGVLKQEDIWRVRTISQYLRKIMTRKDVDSSGSSARIFPEMLGCGFFLLPHIILQQS</sequence>
<dbReference type="GO" id="GO:0000287">
    <property type="term" value="F:magnesium ion binding"/>
    <property type="evidence" value="ECO:0007669"/>
    <property type="project" value="TreeGrafter"/>
</dbReference>
<evidence type="ECO:0000256" key="2">
    <source>
        <dbReference type="ARBA" id="ARBA00004496"/>
    </source>
</evidence>
<dbReference type="OrthoDB" id="9449045at2759"/>
<comment type="pathway">
    <text evidence="3 13">Purine metabolism; IMP biosynthesis via salvage pathway; IMP from hypoxanthine: step 1/1.</text>
</comment>
<keyword evidence="8 13" id="KW-0808">Transferase</keyword>
<dbReference type="GO" id="GO:0005829">
    <property type="term" value="C:cytosol"/>
    <property type="evidence" value="ECO:0007669"/>
    <property type="project" value="TreeGrafter"/>
</dbReference>
<keyword evidence="6 13" id="KW-0963">Cytoplasm</keyword>
<dbReference type="InterPro" id="IPR005904">
    <property type="entry name" value="Hxn_phspho_trans"/>
</dbReference>
<evidence type="ECO:0000256" key="6">
    <source>
        <dbReference type="ARBA" id="ARBA00022490"/>
    </source>
</evidence>
<feature type="domain" description="Phosphoribosyltransferase" evidence="14">
    <location>
        <begin position="33"/>
        <end position="176"/>
    </location>
</feature>
<evidence type="ECO:0000256" key="1">
    <source>
        <dbReference type="ARBA" id="ARBA00001946"/>
    </source>
</evidence>
<dbReference type="PANTHER" id="PTHR43340:SF1">
    <property type="entry name" value="HYPOXANTHINE PHOSPHORIBOSYLTRANSFERASE"/>
    <property type="match status" value="1"/>
</dbReference>
<comment type="similarity">
    <text evidence="4 13">Belongs to the purine/pyrimidine phosphoribosyltransferase family.</text>
</comment>
<evidence type="ECO:0000256" key="11">
    <source>
        <dbReference type="ARBA" id="ARBA00022741"/>
    </source>
</evidence>
<keyword evidence="9 13" id="KW-0479">Metal-binding</keyword>
<dbReference type="CDD" id="cd06223">
    <property type="entry name" value="PRTases_typeI"/>
    <property type="match status" value="1"/>
</dbReference>
<proteinExistence type="inferred from homology"/>
<keyword evidence="7 13" id="KW-0328">Glycosyltransferase</keyword>
<dbReference type="InterPro" id="IPR029057">
    <property type="entry name" value="PRTase-like"/>
</dbReference>